<feature type="transmembrane region" description="Helical" evidence="2">
    <location>
        <begin position="12"/>
        <end position="32"/>
    </location>
</feature>
<dbReference type="InterPro" id="IPR032812">
    <property type="entry name" value="SbsA_Ig"/>
</dbReference>
<comment type="caution">
    <text evidence="4">The sequence shown here is derived from an EMBL/GenBank/DDBJ whole genome shotgun (WGS) entry which is preliminary data.</text>
</comment>
<keyword evidence="2" id="KW-0472">Membrane</keyword>
<protein>
    <recommendedName>
        <fullName evidence="3">SbsA Ig-like domain-containing protein</fullName>
    </recommendedName>
</protein>
<evidence type="ECO:0000256" key="2">
    <source>
        <dbReference type="SAM" id="Phobius"/>
    </source>
</evidence>
<sequence length="166" mass="18704">MKSLLEKLRSRKILLVIIIIILFFLGIAVLIFSSKKPKQIGLPGPLPTSTLEQAGALAVDGIYPSSGSVELAQTRNSISVFFETEVDPKSITVKSEPSLEFEIKTLKDFPERIILEPRSPWVDKTVYKIKILKGVRSKDNSKELKNDIEIEYKILPVKPPKYDRPV</sequence>
<keyword evidence="2" id="KW-0812">Transmembrane</keyword>
<dbReference type="Proteomes" id="UP000034264">
    <property type="component" value="Unassembled WGS sequence"/>
</dbReference>
<dbReference type="Pfam" id="PF13205">
    <property type="entry name" value="Big_5"/>
    <property type="match status" value="1"/>
</dbReference>
<feature type="domain" description="SbsA Ig-like" evidence="3">
    <location>
        <begin position="56"/>
        <end position="145"/>
    </location>
</feature>
<proteinExistence type="predicted"/>
<evidence type="ECO:0000256" key="1">
    <source>
        <dbReference type="ARBA" id="ARBA00022729"/>
    </source>
</evidence>
<reference evidence="4 5" key="1">
    <citation type="journal article" date="2015" name="Nature">
        <title>rRNA introns, odd ribosomes, and small enigmatic genomes across a large radiation of phyla.</title>
        <authorList>
            <person name="Brown C.T."/>
            <person name="Hug L.A."/>
            <person name="Thomas B.C."/>
            <person name="Sharon I."/>
            <person name="Castelle C.J."/>
            <person name="Singh A."/>
            <person name="Wilkins M.J."/>
            <person name="Williams K.H."/>
            <person name="Banfield J.F."/>
        </authorList>
    </citation>
    <scope>NUCLEOTIDE SEQUENCE [LARGE SCALE GENOMIC DNA]</scope>
</reference>
<evidence type="ECO:0000313" key="5">
    <source>
        <dbReference type="Proteomes" id="UP000034264"/>
    </source>
</evidence>
<gene>
    <name evidence="4" type="ORF">UX05_C0009G0032</name>
</gene>
<evidence type="ECO:0000313" key="4">
    <source>
        <dbReference type="EMBL" id="KKU02696.1"/>
    </source>
</evidence>
<dbReference type="EMBL" id="LCKS01000009">
    <property type="protein sequence ID" value="KKU02696.1"/>
    <property type="molecule type" value="Genomic_DNA"/>
</dbReference>
<accession>A0A0G1M398</accession>
<evidence type="ECO:0000259" key="3">
    <source>
        <dbReference type="Pfam" id="PF13205"/>
    </source>
</evidence>
<keyword evidence="1" id="KW-0732">Signal</keyword>
<dbReference type="AlphaFoldDB" id="A0A0G1M398"/>
<keyword evidence="2" id="KW-1133">Transmembrane helix</keyword>
<name>A0A0G1M398_9BACT</name>
<organism evidence="4 5">
    <name type="scientific">Candidatus Amesbacteria bacterium GW2011_GWC2_45_19</name>
    <dbReference type="NCBI Taxonomy" id="1618366"/>
    <lineage>
        <taxon>Bacteria</taxon>
        <taxon>Candidatus Amesiibacteriota</taxon>
    </lineage>
</organism>